<proteinExistence type="predicted"/>
<sequence length="194" mass="22913">MNRKEIDEIESFLKQLSEETDFEFELKLIRDWTELHIIVDYKRPEFGPSGWRLMITNYRHTDCSNLFNKIKEAVKDAATVDEDMDVLSEELENIQIGDVFTKMLFKEVIQLNENLMNNESCNLNAGPDAVLQQIMRDKAENFKYSSNELFEIYKKTVDEEAFEQMFKLFTGITFYEYLKKCKEAIDQQNTGLIL</sequence>
<dbReference type="EMBL" id="CYXT01000014">
    <property type="protein sequence ID" value="CUM99297.1"/>
    <property type="molecule type" value="Genomic_DNA"/>
</dbReference>
<dbReference type="AlphaFoldDB" id="A0A173TBH5"/>
<accession>A0A173TBH5</accession>
<name>A0A173TBH5_ANAHA</name>
<gene>
    <name evidence="1" type="ORF">ERS852425_01912</name>
</gene>
<organism evidence="1 2">
    <name type="scientific">Anaerostipes hadrus</name>
    <dbReference type="NCBI Taxonomy" id="649756"/>
    <lineage>
        <taxon>Bacteria</taxon>
        <taxon>Bacillati</taxon>
        <taxon>Bacillota</taxon>
        <taxon>Clostridia</taxon>
        <taxon>Lachnospirales</taxon>
        <taxon>Lachnospiraceae</taxon>
        <taxon>Anaerostipes</taxon>
    </lineage>
</organism>
<protein>
    <submittedName>
        <fullName evidence="1">Uncharacterized protein</fullName>
    </submittedName>
</protein>
<dbReference type="Proteomes" id="UP000095598">
    <property type="component" value="Unassembled WGS sequence"/>
</dbReference>
<reference evidence="1 2" key="1">
    <citation type="submission" date="2015-09" db="EMBL/GenBank/DDBJ databases">
        <authorList>
            <consortium name="Pathogen Informatics"/>
        </authorList>
    </citation>
    <scope>NUCLEOTIDE SEQUENCE [LARGE SCALE GENOMIC DNA]</scope>
    <source>
        <strain evidence="1 2">2789STDY5608868</strain>
    </source>
</reference>
<dbReference type="RefSeq" id="WP_055258807.1">
    <property type="nucleotide sequence ID" value="NZ_CYXT01000014.1"/>
</dbReference>
<evidence type="ECO:0000313" key="1">
    <source>
        <dbReference type="EMBL" id="CUM99297.1"/>
    </source>
</evidence>
<evidence type="ECO:0000313" key="2">
    <source>
        <dbReference type="Proteomes" id="UP000095598"/>
    </source>
</evidence>